<sequence>MKTYVLIFLLVAMPLLIMAQSSTFSRQEASVAGRWQVGVTVETIPFEPASSKIGIAGLAGYHISPHFSLQTGFTLTNLQQRSTLMFPATITWGNYTGSVNAFDYMPGFYMPVSLQYTFLKPFRRLQPYLVLRSHFYFAHIRQAIGTYENSSLVDQQIAPTQSTSGFGITSGVGIQYRIINRFTVFGEVSLGRTFQKNSNHSSVHLQDNTSFVAPGRMGIVYTFRQKR</sequence>
<feature type="domain" description="Outer membrane protein beta-barrel" evidence="2">
    <location>
        <begin position="17"/>
        <end position="194"/>
    </location>
</feature>
<gene>
    <name evidence="3" type="ORF">Q0590_34115</name>
</gene>
<dbReference type="InterPro" id="IPR011250">
    <property type="entry name" value="OMP/PagP_B-barrel"/>
</dbReference>
<dbReference type="Gene3D" id="2.40.160.20">
    <property type="match status" value="1"/>
</dbReference>
<dbReference type="InterPro" id="IPR027385">
    <property type="entry name" value="Beta-barrel_OMP"/>
</dbReference>
<keyword evidence="1" id="KW-0732">Signal</keyword>
<evidence type="ECO:0000256" key="1">
    <source>
        <dbReference type="ARBA" id="ARBA00022729"/>
    </source>
</evidence>
<organism evidence="3 4">
    <name type="scientific">Rhodocytophaga aerolata</name>
    <dbReference type="NCBI Taxonomy" id="455078"/>
    <lineage>
        <taxon>Bacteria</taxon>
        <taxon>Pseudomonadati</taxon>
        <taxon>Bacteroidota</taxon>
        <taxon>Cytophagia</taxon>
        <taxon>Cytophagales</taxon>
        <taxon>Rhodocytophagaceae</taxon>
        <taxon>Rhodocytophaga</taxon>
    </lineage>
</organism>
<evidence type="ECO:0000259" key="2">
    <source>
        <dbReference type="Pfam" id="PF13505"/>
    </source>
</evidence>
<dbReference type="EMBL" id="JAUKPO010000055">
    <property type="protein sequence ID" value="MDO1451361.1"/>
    <property type="molecule type" value="Genomic_DNA"/>
</dbReference>
<evidence type="ECO:0000313" key="3">
    <source>
        <dbReference type="EMBL" id="MDO1451361.1"/>
    </source>
</evidence>
<reference evidence="3" key="1">
    <citation type="submission" date="2023-07" db="EMBL/GenBank/DDBJ databases">
        <title>The genome sequence of Rhodocytophaga aerolata KACC 12507.</title>
        <authorList>
            <person name="Zhang X."/>
        </authorList>
    </citation>
    <scope>NUCLEOTIDE SEQUENCE</scope>
    <source>
        <strain evidence="3">KACC 12507</strain>
    </source>
</reference>
<dbReference type="SUPFAM" id="SSF56925">
    <property type="entry name" value="OMPA-like"/>
    <property type="match status" value="1"/>
</dbReference>
<accession>A0ABT8RI10</accession>
<keyword evidence="4" id="KW-1185">Reference proteome</keyword>
<proteinExistence type="predicted"/>
<evidence type="ECO:0000313" key="4">
    <source>
        <dbReference type="Proteomes" id="UP001168528"/>
    </source>
</evidence>
<dbReference type="RefSeq" id="WP_302042159.1">
    <property type="nucleotide sequence ID" value="NZ_JAUKPO010000055.1"/>
</dbReference>
<name>A0ABT8RI10_9BACT</name>
<dbReference type="Proteomes" id="UP001168528">
    <property type="component" value="Unassembled WGS sequence"/>
</dbReference>
<dbReference type="Pfam" id="PF13505">
    <property type="entry name" value="OMP_b-brl"/>
    <property type="match status" value="1"/>
</dbReference>
<protein>
    <submittedName>
        <fullName evidence="3">Outer membrane beta-barrel protein</fullName>
    </submittedName>
</protein>
<comment type="caution">
    <text evidence="3">The sequence shown here is derived from an EMBL/GenBank/DDBJ whole genome shotgun (WGS) entry which is preliminary data.</text>
</comment>